<protein>
    <recommendedName>
        <fullName evidence="2">Carboxypeptidase-like regulatory domain-containing protein</fullName>
    </recommendedName>
</protein>
<feature type="non-terminal residue" evidence="1">
    <location>
        <position position="573"/>
    </location>
</feature>
<gene>
    <name evidence="1" type="ORF">LEA_20503</name>
</gene>
<feature type="non-terminal residue" evidence="1">
    <location>
        <position position="1"/>
    </location>
</feature>
<reference evidence="1" key="1">
    <citation type="journal article" date="2013" name="Environ. Microbiol.">
        <title>Microbiota from the distal guts of lean and obese adolescents exhibit partial functional redundancy besides clear differences in community structure.</title>
        <authorList>
            <person name="Ferrer M."/>
            <person name="Ruiz A."/>
            <person name="Lanza F."/>
            <person name="Haange S.B."/>
            <person name="Oberbach A."/>
            <person name="Till H."/>
            <person name="Bargiela R."/>
            <person name="Campoy C."/>
            <person name="Segura M.T."/>
            <person name="Richter M."/>
            <person name="von Bergen M."/>
            <person name="Seifert J."/>
            <person name="Suarez A."/>
        </authorList>
    </citation>
    <scope>NUCLEOTIDE SEQUENCE</scope>
</reference>
<dbReference type="EMBL" id="AJWY01014092">
    <property type="protein sequence ID" value="EKC44756.1"/>
    <property type="molecule type" value="Genomic_DNA"/>
</dbReference>
<organism evidence="1">
    <name type="scientific">human gut metagenome</name>
    <dbReference type="NCBI Taxonomy" id="408170"/>
    <lineage>
        <taxon>unclassified sequences</taxon>
        <taxon>metagenomes</taxon>
        <taxon>organismal metagenomes</taxon>
    </lineage>
</organism>
<sequence length="573" mass="65880">KIIVLFTILFVACHAFAQEKISGYVEDSLTHNRLANVSVTLLRNGKPLKFTRSKEDGTFLIPIVQKQTGDMLQASYMGYKKQKTAVSSGKETIISMASTAFVLKEVQVKGSRITGRDTISFDLTRFANERDNSLKDVLKKLPGVDIEKNGRINYNGKSINRFTVEGLDLTGGKYNQLEENIKAKDVKKAEVIEHDQPIKALQNKTFTDNVAMNIALKDSARDKLMPTLKPYMLVGHPSHVGGSINIMQIGKKKQIMYDAEYDRTGKNLGYALNQLASYSNRLAPASLPSWISVPSLDAPIDEERLRFNISQKYSINHIKKNKDDAETRIEANYLRTVTRQERENMSIYDLGGEAPTVTTEHNQKTMISDAFNLQWENKVNKAEHYGNESISLSAAQSDGLSNINDTLTQRVRIPKLDLSTSIYRLFVFKKSQLSWRSTADYHHGVADLYVNEERNRIRTNLWHTAHALQWMRNRFHWIQEYRMSIDLNNIYAKYQKRSDEIGKNSLNITGKFTPYWQYKTETFRMSFSPDFMWERFTYPQKTLLTISPYLYLYKKLDFRRELTIYTGYSTGTG</sequence>
<dbReference type="SUPFAM" id="SSF49464">
    <property type="entry name" value="Carboxypeptidase regulatory domain-like"/>
    <property type="match status" value="1"/>
</dbReference>
<evidence type="ECO:0008006" key="2">
    <source>
        <dbReference type="Google" id="ProtNLM"/>
    </source>
</evidence>
<comment type="caution">
    <text evidence="1">The sequence shown here is derived from an EMBL/GenBank/DDBJ whole genome shotgun (WGS) entry which is preliminary data.</text>
</comment>
<dbReference type="InterPro" id="IPR008969">
    <property type="entry name" value="CarboxyPept-like_regulatory"/>
</dbReference>
<proteinExistence type="predicted"/>
<dbReference type="AlphaFoldDB" id="K1SBG5"/>
<name>K1SBG5_9ZZZZ</name>
<evidence type="ECO:0000313" key="1">
    <source>
        <dbReference type="EMBL" id="EKC44756.1"/>
    </source>
</evidence>
<accession>K1SBG5</accession>